<keyword evidence="2" id="KW-1185">Reference proteome</keyword>
<dbReference type="AlphaFoldDB" id="A0A7Y6C1G3"/>
<name>A0A7Y6C1G3_9BACL</name>
<dbReference type="RefSeq" id="WP_175398398.1">
    <property type="nucleotide sequence ID" value="NZ_JABMCB010000201.1"/>
</dbReference>
<dbReference type="Proteomes" id="UP000526125">
    <property type="component" value="Unassembled WGS sequence"/>
</dbReference>
<evidence type="ECO:0000313" key="1">
    <source>
        <dbReference type="EMBL" id="NUU78837.1"/>
    </source>
</evidence>
<protein>
    <submittedName>
        <fullName evidence="1">Uncharacterized protein</fullName>
    </submittedName>
</protein>
<accession>A0A7Y6C1G3</accession>
<proteinExistence type="predicted"/>
<evidence type="ECO:0000313" key="2">
    <source>
        <dbReference type="Proteomes" id="UP000526125"/>
    </source>
</evidence>
<organism evidence="1 2">
    <name type="scientific">Paenibacillus xylanilyticus</name>
    <dbReference type="NCBI Taxonomy" id="248903"/>
    <lineage>
        <taxon>Bacteria</taxon>
        <taxon>Bacillati</taxon>
        <taxon>Bacillota</taxon>
        <taxon>Bacilli</taxon>
        <taxon>Bacillales</taxon>
        <taxon>Paenibacillaceae</taxon>
        <taxon>Paenibacillus</taxon>
    </lineage>
</organism>
<comment type="caution">
    <text evidence="1">The sequence shown here is derived from an EMBL/GenBank/DDBJ whole genome shotgun (WGS) entry which is preliminary data.</text>
</comment>
<gene>
    <name evidence="1" type="ORF">HP552_26870</name>
</gene>
<reference evidence="1 2" key="1">
    <citation type="submission" date="2020-05" db="EMBL/GenBank/DDBJ databases">
        <title>Genome Sequencing of Type Strains.</title>
        <authorList>
            <person name="Lemaire J.F."/>
            <person name="Inderbitzin P."/>
            <person name="Gregorio O.A."/>
            <person name="Collins S.B."/>
            <person name="Wespe N."/>
            <person name="Knight-Connoni V."/>
        </authorList>
    </citation>
    <scope>NUCLEOTIDE SEQUENCE [LARGE SCALE GENOMIC DNA]</scope>
    <source>
        <strain evidence="1 2">LMG 21957</strain>
    </source>
</reference>
<sequence>MKKTDWIKVLLVVSLFGNLAFFQNHERASRKQDIRYELLNSNIYRDLAQLEETIQYQIDNNWKNEPLVTQKLDDAIDSILLSHVMEEDKNKEDILWELHEYLYKFKYSEETFDVILNDEQRFNFIYLGDKLRSSGWNYGVGDDLKWSVFKSKVKELVAET</sequence>
<dbReference type="EMBL" id="JABMCB010000201">
    <property type="protein sequence ID" value="NUU78837.1"/>
    <property type="molecule type" value="Genomic_DNA"/>
</dbReference>